<dbReference type="Proteomes" id="UP000644010">
    <property type="component" value="Unassembled WGS sequence"/>
</dbReference>
<sequence>MKHYLTQATLIGLSAFLLAACTSETPVDGDRQDKKDLVVSAEIVSSVTGSKAVGAPANSYDKRSFVNDDPIRIIIGDVYKIYKKKDAQWLPESESLTVDGTSKTITAVYPDDFSTILADQADGDANTGANFMKSNKLMSEITTASNYVKFKFAPVFTKITITVAYKSDSKRKNVTATLAGNDLCTNDNSSKTIKMLRTSSNADALMNHAFTCILNPGTQRGFALTVSGFTNNGSPAENETYIQAAKEFKPGYNYIYNFSSNDNLILNSVTVEPFGEGGTSDVGSAT</sequence>
<proteinExistence type="predicted"/>
<name>A0ABR7E9I1_9BACT</name>
<evidence type="ECO:0008006" key="4">
    <source>
        <dbReference type="Google" id="ProtNLM"/>
    </source>
</evidence>
<comment type="caution">
    <text evidence="2">The sequence shown here is derived from an EMBL/GenBank/DDBJ whole genome shotgun (WGS) entry which is preliminary data.</text>
</comment>
<feature type="signal peptide" evidence="1">
    <location>
        <begin position="1"/>
        <end position="19"/>
    </location>
</feature>
<organism evidence="2 3">
    <name type="scientific">Parabacteroides segnis</name>
    <dbReference type="NCBI Taxonomy" id="2763058"/>
    <lineage>
        <taxon>Bacteria</taxon>
        <taxon>Pseudomonadati</taxon>
        <taxon>Bacteroidota</taxon>
        <taxon>Bacteroidia</taxon>
        <taxon>Bacteroidales</taxon>
        <taxon>Tannerellaceae</taxon>
        <taxon>Parabacteroides</taxon>
    </lineage>
</organism>
<reference evidence="2 3" key="1">
    <citation type="submission" date="2020-08" db="EMBL/GenBank/DDBJ databases">
        <title>Genome public.</title>
        <authorList>
            <person name="Liu C."/>
            <person name="Sun Q."/>
        </authorList>
    </citation>
    <scope>NUCLEOTIDE SEQUENCE [LARGE SCALE GENOMIC DNA]</scope>
    <source>
        <strain evidence="2 3">BX2</strain>
    </source>
</reference>
<evidence type="ECO:0000256" key="1">
    <source>
        <dbReference type="SAM" id="SignalP"/>
    </source>
</evidence>
<dbReference type="CDD" id="cd13121">
    <property type="entry name" value="BF2867_like_C"/>
    <property type="match status" value="1"/>
</dbReference>
<dbReference type="Gene3D" id="2.60.40.2630">
    <property type="match status" value="1"/>
</dbReference>
<accession>A0ABR7E9I1</accession>
<dbReference type="RefSeq" id="WP_186961888.1">
    <property type="nucleotide sequence ID" value="NZ_JACOOI010000056.1"/>
</dbReference>
<feature type="chain" id="PRO_5045792780" description="Fimbrillin family protein" evidence="1">
    <location>
        <begin position="20"/>
        <end position="286"/>
    </location>
</feature>
<keyword evidence="1" id="KW-0732">Signal</keyword>
<evidence type="ECO:0000313" key="3">
    <source>
        <dbReference type="Proteomes" id="UP000644010"/>
    </source>
</evidence>
<protein>
    <recommendedName>
        <fullName evidence="4">Fimbrillin family protein</fullName>
    </recommendedName>
</protein>
<dbReference type="EMBL" id="JACOOI010000056">
    <property type="protein sequence ID" value="MBC5646420.1"/>
    <property type="molecule type" value="Genomic_DNA"/>
</dbReference>
<evidence type="ECO:0000313" key="2">
    <source>
        <dbReference type="EMBL" id="MBC5646420.1"/>
    </source>
</evidence>
<dbReference type="PROSITE" id="PS51257">
    <property type="entry name" value="PROKAR_LIPOPROTEIN"/>
    <property type="match status" value="1"/>
</dbReference>
<keyword evidence="3" id="KW-1185">Reference proteome</keyword>
<gene>
    <name evidence="2" type="ORF">H8S77_26510</name>
</gene>